<proteinExistence type="predicted"/>
<name>A0ABX5SVH9_9MICO</name>
<sequence length="117" mass="11797">MAAGLSFMVSGTGAEGRGAAGLGSDNLQRFTAYISFNNTDQRAIKTGTTGALVIAIGALNPAVGIAAGLAVSIANEYIAGNGFCPSNDELWVYFTDGPTGPNYTQVVCRPVSHPGGG</sequence>
<gene>
    <name evidence="1" type="ORF">E4K62_09105</name>
</gene>
<organism evidence="1 2">
    <name type="scientific">Microbacterium wangchenii</name>
    <dbReference type="NCBI Taxonomy" id="2541726"/>
    <lineage>
        <taxon>Bacteria</taxon>
        <taxon>Bacillati</taxon>
        <taxon>Actinomycetota</taxon>
        <taxon>Actinomycetes</taxon>
        <taxon>Micrococcales</taxon>
        <taxon>Microbacteriaceae</taxon>
        <taxon>Microbacterium</taxon>
    </lineage>
</organism>
<evidence type="ECO:0000313" key="2">
    <source>
        <dbReference type="Proteomes" id="UP000295748"/>
    </source>
</evidence>
<reference evidence="1 2" key="1">
    <citation type="submission" date="2019-03" db="EMBL/GenBank/DDBJ databases">
        <authorList>
            <person name="Dong K."/>
        </authorList>
    </citation>
    <scope>NUCLEOTIDE SEQUENCE [LARGE SCALE GENOMIC DNA]</scope>
    <source>
        <strain evidence="2">dk512</strain>
    </source>
</reference>
<dbReference type="RefSeq" id="WP_135066511.1">
    <property type="nucleotide sequence ID" value="NZ_CP038266.1"/>
</dbReference>
<accession>A0ABX5SVH9</accession>
<protein>
    <submittedName>
        <fullName evidence="1">Uncharacterized protein</fullName>
    </submittedName>
</protein>
<evidence type="ECO:0000313" key="1">
    <source>
        <dbReference type="EMBL" id="QBR88835.1"/>
    </source>
</evidence>
<dbReference type="EMBL" id="CP038266">
    <property type="protein sequence ID" value="QBR88835.1"/>
    <property type="molecule type" value="Genomic_DNA"/>
</dbReference>
<dbReference type="Proteomes" id="UP000295748">
    <property type="component" value="Chromosome"/>
</dbReference>
<keyword evidence="2" id="KW-1185">Reference proteome</keyword>